<dbReference type="InterPro" id="IPR023408">
    <property type="entry name" value="MscS_beta-dom_sf"/>
</dbReference>
<feature type="compositionally biased region" description="Basic and acidic residues" evidence="9">
    <location>
        <begin position="115"/>
        <end position="125"/>
    </location>
</feature>
<dbReference type="Pfam" id="PF00924">
    <property type="entry name" value="MS_channel_2nd"/>
    <property type="match status" value="2"/>
</dbReference>
<evidence type="ECO:0000256" key="5">
    <source>
        <dbReference type="ARBA" id="ARBA00022989"/>
    </source>
</evidence>
<feature type="domain" description="Mechanosensitive ion channel MscS" evidence="11">
    <location>
        <begin position="1515"/>
        <end position="1579"/>
    </location>
</feature>
<evidence type="ECO:0000256" key="3">
    <source>
        <dbReference type="ARBA" id="ARBA00022448"/>
    </source>
</evidence>
<dbReference type="SUPFAM" id="SSF50182">
    <property type="entry name" value="Sm-like ribonucleoproteins"/>
    <property type="match status" value="2"/>
</dbReference>
<proteinExistence type="inferred from homology"/>
<feature type="transmembrane region" description="Helical" evidence="10">
    <location>
        <begin position="1471"/>
        <end position="1490"/>
    </location>
</feature>
<organism evidence="13">
    <name type="scientific">Brassica campestris</name>
    <name type="common">Field mustard</name>
    <dbReference type="NCBI Taxonomy" id="3711"/>
    <lineage>
        <taxon>Eukaryota</taxon>
        <taxon>Viridiplantae</taxon>
        <taxon>Streptophyta</taxon>
        <taxon>Embryophyta</taxon>
        <taxon>Tracheophyta</taxon>
        <taxon>Spermatophyta</taxon>
        <taxon>Magnoliopsida</taxon>
        <taxon>eudicotyledons</taxon>
        <taxon>Gunneridae</taxon>
        <taxon>Pentapetalae</taxon>
        <taxon>rosids</taxon>
        <taxon>malvids</taxon>
        <taxon>Brassicales</taxon>
        <taxon>Brassicaceae</taxon>
        <taxon>Brassiceae</taxon>
        <taxon>Brassica</taxon>
    </lineage>
</organism>
<dbReference type="GO" id="GO:0050982">
    <property type="term" value="P:detection of mechanical stimulus"/>
    <property type="evidence" value="ECO:0007669"/>
    <property type="project" value="UniProtKB-ARBA"/>
</dbReference>
<feature type="transmembrane region" description="Helical" evidence="10">
    <location>
        <begin position="405"/>
        <end position="425"/>
    </location>
</feature>
<dbReference type="EMBL" id="LR031572">
    <property type="protein sequence ID" value="VDC82528.1"/>
    <property type="molecule type" value="Genomic_DNA"/>
</dbReference>
<feature type="transmembrane region" description="Helical" evidence="10">
    <location>
        <begin position="1170"/>
        <end position="1196"/>
    </location>
</feature>
<evidence type="ECO:0000256" key="2">
    <source>
        <dbReference type="ARBA" id="ARBA00008017"/>
    </source>
</evidence>
<dbReference type="FunFam" id="2.30.30.60:FF:000003">
    <property type="entry name" value="Predicted mechanosensitive ion channel"/>
    <property type="match status" value="2"/>
</dbReference>
<dbReference type="PANTHER" id="PTHR31618:SF24">
    <property type="entry name" value="MECHANOSENSITIVE ION CHANNEL PROTEIN 8"/>
    <property type="match status" value="1"/>
</dbReference>
<dbReference type="Gene3D" id="2.30.30.60">
    <property type="match status" value="2"/>
</dbReference>
<evidence type="ECO:0000256" key="8">
    <source>
        <dbReference type="ARBA" id="ARBA00023303"/>
    </source>
</evidence>
<dbReference type="InterPro" id="IPR016688">
    <property type="entry name" value="MscS-like_plants/fungi"/>
</dbReference>
<feature type="compositionally biased region" description="Low complexity" evidence="9">
    <location>
        <begin position="183"/>
        <end position="202"/>
    </location>
</feature>
<feature type="region of interest" description="Disordered" evidence="9">
    <location>
        <begin position="180"/>
        <end position="259"/>
    </location>
</feature>
<evidence type="ECO:0000256" key="10">
    <source>
        <dbReference type="SAM" id="Phobius"/>
    </source>
</evidence>
<dbReference type="InterPro" id="IPR006685">
    <property type="entry name" value="MscS_channel_2nd"/>
</dbReference>
<feature type="region of interest" description="Disordered" evidence="9">
    <location>
        <begin position="1"/>
        <end position="162"/>
    </location>
</feature>
<evidence type="ECO:0000256" key="7">
    <source>
        <dbReference type="ARBA" id="ARBA00023136"/>
    </source>
</evidence>
<reference evidence="13" key="1">
    <citation type="submission" date="2018-11" db="EMBL/GenBank/DDBJ databases">
        <authorList>
            <consortium name="Genoscope - CEA"/>
            <person name="William W."/>
        </authorList>
    </citation>
    <scope>NUCLEOTIDE SEQUENCE</scope>
</reference>
<evidence type="ECO:0000313" key="12">
    <source>
        <dbReference type="EMBL" id="CAG7883329.1"/>
    </source>
</evidence>
<feature type="transmembrane region" description="Helical" evidence="10">
    <location>
        <begin position="1502"/>
        <end position="1526"/>
    </location>
</feature>
<dbReference type="EMBL" id="LS974619">
    <property type="protein sequence ID" value="CAG7883329.1"/>
    <property type="molecule type" value="Genomic_DNA"/>
</dbReference>
<dbReference type="PANTHER" id="PTHR31618">
    <property type="entry name" value="MECHANOSENSITIVE ION CHANNEL PROTEIN 5"/>
    <property type="match status" value="1"/>
</dbReference>
<keyword evidence="6" id="KW-0406">Ion transport</keyword>
<feature type="domain" description="Mechanosensitive ion channel MscS" evidence="11">
    <location>
        <begin position="709"/>
        <end position="775"/>
    </location>
</feature>
<feature type="transmembrane region" description="Helical" evidence="10">
    <location>
        <begin position="699"/>
        <end position="723"/>
    </location>
</feature>
<feature type="transmembrane region" description="Helical" evidence="10">
    <location>
        <begin position="375"/>
        <end position="393"/>
    </location>
</feature>
<comment type="subcellular location">
    <subcellularLocation>
        <location evidence="1">Membrane</location>
        <topology evidence="1">Multi-pass membrane protein</topology>
    </subcellularLocation>
</comment>
<sequence>MSFRNSFKSHSTYKQIRSPGNQSEANPENRPILHDHDHHLGMAHRKTESSRSSLDDGRNAPLDRDSSYKFWQENTGTSEEPARTSLKDPTTINRQSGTLSDSFNFGSGKPQPPMEEPKSGGEHRQWGGRGEITLDVDHDNDDVSHQTQPTPTSTARSSFDPARDLRVSFNVQKAGINFVGSVPSSSTTPRSTTPSSCCSPRTMRTNQESHQQEEEVVRCTSNRSSFQRKAELVSRTKTRSRLQDPPPEEDSSYSGWRSGQLKSGLLGDIDEEDDPLAEEDIPDEYKKGKLDAITLLEWLSLVAIIAALACSLSIPSWKKVRVWNLHLWKWEVFLLVLICGRLVSGWGIRIVVFFIERNFLLRKRVLYFVYGVRRAVQNCLWLSMVLIAWRYLFDKKVQRETDSKFLPYVTKILVCFLLSTILWLIKTLVVKVLASSFHVSTYFDRIQEALFNQYVIETLSGPPMIELSRIEEEEERAQQEIFKLQNAGAKLPPDLCAAAFPPRKSGRVLNPKLSTVISKSAADGGISVKHLQSMNHKNISAWNMKRLMKIVRHVSLTTLDEQMQETTNEDESTRQIRSEKEAKAAARKIFTNVARRGSKHIYLDDLMRFLREDEAVKTMYLFEGAPETRKISKSALKNWLVNAFRERRALTLTLNDTKTAVNKLHHMINIVTAIVIAVISLVLLEIASSKILLFVSSQVVLLAFIFGNTVKTVFESIIFLFIVHPYDVGDRCEIDDVQLVVEEMNILTTVFLRYDNLKIMYPNSLLWQKSISNYYRSPDMTDTIEFCIHITTPHEKIATIRQRISNYIDNKPEYWHPSAKIVVKNVEQLNMVRLVIWPDHRFNFQDILERWARRSVLVEEIIKILLELDIEYRFYPMGINVKAMPTVVSSRVPQGWSYKKIISTQSAGSSLDGNKADMERDSSYTFWQDIGTDDHTQGQKSGSFDFPQYRDEITLDVDEEEAAEDITNTPASALDASKVSFKINDSSGSVRSRTSSTSFSSATMRMNLDPQDQDEEVVVRCSSMRKTELVSRAKARSRLIDPPQEEEQQYSSWMGTSEQLRSGLLARQSSLEEEDDHSLAEEDVPEEYRRTKMDAITLLQWLSLVAVVILLVLSLGLHSWRDTTLWKLHLWKWEVVFLVLICGRLVSGMGIRIIVFFIERNFLLRKRVLYFVYGVKTAVQNCLWLGLVLIAWHFLFDKKVERETQSDVLLLVTKILTCFLLSTILWLIKTLVVKVLASSFHVSTYFDRIQEALFHHYLIETLSGPPMLELSRIEEEEERAQEEIFKMQKGGADLSPDLYSAAFPPEKNGSVSNSVKTPIIPKTGTDSGITMNDLNRMNQKNVSAWNMKRLIKIVRHVSLTTLDEQALQNTSEDESIRQIRSEKEAKAAARKIFKNVAQRGTKHIYLEDLMRFLRADEAIKTMSLFEGALVTKKITKSALKNWLVNAFRERRALALTLNDTKTAVNKLHHMINFLTAIVIVIIWLVLLEIATSKSLLFLTSQVVLLAFMFGNSLKTVFESIIFLFIIHPYDVGDRLVIDTVEMVVEEMNILTTVFLRADNLKIVYPNILLWQKAIHNYNRSPDMGDEVQCCVHITTPPEKIVAIKQRISSYIDSKPEYWYPKADIIVKDVEDLNIVRLAIWPRHKINHQNMGEKFTRRALLVEEVIKILLELDIQYRFHPLDINVKTMPTVVSSRVPPGWSQNPDIQGSN</sequence>
<feature type="transmembrane region" description="Helical" evidence="10">
    <location>
        <begin position="295"/>
        <end position="314"/>
    </location>
</feature>
<name>A0A3P6ADZ9_BRACM</name>
<feature type="compositionally biased region" description="Polar residues" evidence="9">
    <location>
        <begin position="1"/>
        <end position="26"/>
    </location>
</feature>
<evidence type="ECO:0000259" key="11">
    <source>
        <dbReference type="Pfam" id="PF00924"/>
    </source>
</evidence>
<feature type="compositionally biased region" description="Polar residues" evidence="9">
    <location>
        <begin position="87"/>
        <end position="105"/>
    </location>
</feature>
<keyword evidence="5 10" id="KW-1133">Transmembrane helix</keyword>
<feature type="transmembrane region" description="Helical" evidence="10">
    <location>
        <begin position="1137"/>
        <end position="1158"/>
    </location>
</feature>
<dbReference type="InterPro" id="IPR010920">
    <property type="entry name" value="LSM_dom_sf"/>
</dbReference>
<keyword evidence="4 10" id="KW-0812">Transmembrane</keyword>
<accession>A0A3P6ADZ9</accession>
<keyword evidence="3" id="KW-0813">Transport</keyword>
<evidence type="ECO:0000256" key="1">
    <source>
        <dbReference type="ARBA" id="ARBA00004141"/>
    </source>
</evidence>
<feature type="compositionally biased region" description="Basic and acidic residues" evidence="9">
    <location>
        <begin position="31"/>
        <end position="67"/>
    </location>
</feature>
<evidence type="ECO:0000256" key="4">
    <source>
        <dbReference type="ARBA" id="ARBA00022692"/>
    </source>
</evidence>
<feature type="compositionally biased region" description="Basic and acidic residues" evidence="9">
    <location>
        <begin position="135"/>
        <end position="144"/>
    </location>
</feature>
<comment type="similarity">
    <text evidence="2">Belongs to the MscS (TC 1.A.23) family.</text>
</comment>
<dbReference type="GO" id="GO:0005886">
    <property type="term" value="C:plasma membrane"/>
    <property type="evidence" value="ECO:0007669"/>
    <property type="project" value="UniProtKB-ARBA"/>
</dbReference>
<feature type="transmembrane region" description="Helical" evidence="10">
    <location>
        <begin position="667"/>
        <end position="687"/>
    </location>
</feature>
<evidence type="ECO:0000256" key="9">
    <source>
        <dbReference type="SAM" id="MobiDB-lite"/>
    </source>
</evidence>
<feature type="transmembrane region" description="Helical" evidence="10">
    <location>
        <begin position="1208"/>
        <end position="1228"/>
    </location>
</feature>
<dbReference type="GO" id="GO:0008381">
    <property type="term" value="F:mechanosensitive monoatomic ion channel activity"/>
    <property type="evidence" value="ECO:0007669"/>
    <property type="project" value="UniProtKB-ARBA"/>
</dbReference>
<evidence type="ECO:0000256" key="6">
    <source>
        <dbReference type="ARBA" id="ARBA00023065"/>
    </source>
</evidence>
<dbReference type="Gramene" id="A03p46720.2_BraZ1">
    <property type="protein sequence ID" value="A03p46720.2_BraZ1.CDS"/>
    <property type="gene ID" value="A03g46720.2_BraZ1"/>
</dbReference>
<feature type="transmembrane region" description="Helical" evidence="10">
    <location>
        <begin position="334"/>
        <end position="355"/>
    </location>
</feature>
<feature type="compositionally biased region" description="Polar residues" evidence="9">
    <location>
        <begin position="145"/>
        <end position="157"/>
    </location>
</feature>
<dbReference type="Proteomes" id="UP000694005">
    <property type="component" value="Chromosome A03"/>
</dbReference>
<keyword evidence="7 10" id="KW-0472">Membrane</keyword>
<evidence type="ECO:0000313" key="13">
    <source>
        <dbReference type="EMBL" id="VDC82528.1"/>
    </source>
</evidence>
<feature type="transmembrane region" description="Helical" evidence="10">
    <location>
        <begin position="1098"/>
        <end position="1117"/>
    </location>
</feature>
<gene>
    <name evidence="13" type="ORF">BRAA03T13746Z</name>
    <name evidence="12" type="ORF">BRAPAZ1V2_A03P46720.2</name>
</gene>
<protein>
    <recommendedName>
        <fullName evidence="11">Mechanosensitive ion channel MscS domain-containing protein</fullName>
    </recommendedName>
</protein>
<keyword evidence="8" id="KW-0407">Ion channel</keyword>